<evidence type="ECO:0000313" key="2">
    <source>
        <dbReference type="Proteomes" id="UP000009183"/>
    </source>
</evidence>
<gene>
    <name evidence="1" type="ordered locus">VIT_01s0011g05320</name>
</gene>
<dbReference type="PaxDb" id="29760-VIT_01s0011g05320.t01"/>
<name>F6HFF9_VITVI</name>
<dbReference type="Proteomes" id="UP000009183">
    <property type="component" value="Chromosome 1"/>
</dbReference>
<dbReference type="HOGENOM" id="CLU_2799173_0_0_1"/>
<reference evidence="2" key="1">
    <citation type="journal article" date="2007" name="Nature">
        <title>The grapevine genome sequence suggests ancestral hexaploidization in major angiosperm phyla.</title>
        <authorList>
            <consortium name="The French-Italian Public Consortium for Grapevine Genome Characterization."/>
            <person name="Jaillon O."/>
            <person name="Aury J.-M."/>
            <person name="Noel B."/>
            <person name="Policriti A."/>
            <person name="Clepet C."/>
            <person name="Casagrande A."/>
            <person name="Choisne N."/>
            <person name="Aubourg S."/>
            <person name="Vitulo N."/>
            <person name="Jubin C."/>
            <person name="Vezzi A."/>
            <person name="Legeai F."/>
            <person name="Hugueney P."/>
            <person name="Dasilva C."/>
            <person name="Horner D."/>
            <person name="Mica E."/>
            <person name="Jublot D."/>
            <person name="Poulain J."/>
            <person name="Bruyere C."/>
            <person name="Billault A."/>
            <person name="Segurens B."/>
            <person name="Gouyvenoux M."/>
            <person name="Ugarte E."/>
            <person name="Cattonaro F."/>
            <person name="Anthouard V."/>
            <person name="Vico V."/>
            <person name="Del Fabbro C."/>
            <person name="Alaux M."/>
            <person name="Di Gaspero G."/>
            <person name="Dumas V."/>
            <person name="Felice N."/>
            <person name="Paillard S."/>
            <person name="Juman I."/>
            <person name="Moroldo M."/>
            <person name="Scalabrin S."/>
            <person name="Canaguier A."/>
            <person name="Le Clainche I."/>
            <person name="Malacrida G."/>
            <person name="Durand E."/>
            <person name="Pesole G."/>
            <person name="Laucou V."/>
            <person name="Chatelet P."/>
            <person name="Merdinoglu D."/>
            <person name="Delledonne M."/>
            <person name="Pezzotti M."/>
            <person name="Lecharny A."/>
            <person name="Scarpelli C."/>
            <person name="Artiguenave F."/>
            <person name="Pe M.E."/>
            <person name="Valle G."/>
            <person name="Morgante M."/>
            <person name="Caboche M."/>
            <person name="Adam-Blondon A.-F."/>
            <person name="Weissenbach J."/>
            <person name="Quetier F."/>
            <person name="Wincker P."/>
        </authorList>
    </citation>
    <scope>NUCLEOTIDE SEQUENCE [LARGE SCALE GENOMIC DNA]</scope>
    <source>
        <strain evidence="2">cv. Pinot noir / PN40024</strain>
    </source>
</reference>
<protein>
    <submittedName>
        <fullName evidence="1">Uncharacterized protein</fullName>
    </submittedName>
</protein>
<sequence>MTRLQDSHVGSPRATIHSLRNTWSVRDHRMQRRRCCLTGDTGRVHSRHRWARLLQRLIDRTRMFVLFN</sequence>
<dbReference type="AlphaFoldDB" id="F6HFF9"/>
<accession>F6HFF9</accession>
<organism evidence="1 2">
    <name type="scientific">Vitis vinifera</name>
    <name type="common">Grape</name>
    <dbReference type="NCBI Taxonomy" id="29760"/>
    <lineage>
        <taxon>Eukaryota</taxon>
        <taxon>Viridiplantae</taxon>
        <taxon>Streptophyta</taxon>
        <taxon>Embryophyta</taxon>
        <taxon>Tracheophyta</taxon>
        <taxon>Spermatophyta</taxon>
        <taxon>Magnoliopsida</taxon>
        <taxon>eudicotyledons</taxon>
        <taxon>Gunneridae</taxon>
        <taxon>Pentapetalae</taxon>
        <taxon>rosids</taxon>
        <taxon>Vitales</taxon>
        <taxon>Vitaceae</taxon>
        <taxon>Viteae</taxon>
        <taxon>Vitis</taxon>
    </lineage>
</organism>
<dbReference type="EMBL" id="FN595752">
    <property type="protein sequence ID" value="CCB50808.1"/>
    <property type="molecule type" value="Genomic_DNA"/>
</dbReference>
<proteinExistence type="predicted"/>
<evidence type="ECO:0000313" key="1">
    <source>
        <dbReference type="EMBL" id="CCB50808.1"/>
    </source>
</evidence>
<dbReference type="InParanoid" id="F6HFF9"/>
<keyword evidence="2" id="KW-1185">Reference proteome</keyword>